<evidence type="ECO:0000313" key="3">
    <source>
        <dbReference type="Proteomes" id="UP000317663"/>
    </source>
</evidence>
<proteinExistence type="predicted"/>
<organism evidence="2 3">
    <name type="scientific">Ewingella americana</name>
    <dbReference type="NCBI Taxonomy" id="41202"/>
    <lineage>
        <taxon>Bacteria</taxon>
        <taxon>Pseudomonadati</taxon>
        <taxon>Pseudomonadota</taxon>
        <taxon>Gammaproteobacteria</taxon>
        <taxon>Enterobacterales</taxon>
        <taxon>Yersiniaceae</taxon>
        <taxon>Ewingella</taxon>
    </lineage>
</organism>
<evidence type="ECO:0000313" key="2">
    <source>
        <dbReference type="EMBL" id="TPG60010.1"/>
    </source>
</evidence>
<comment type="caution">
    <text evidence="2">The sequence shown here is derived from an EMBL/GenBank/DDBJ whole genome shotgun (WGS) entry which is preliminary data.</text>
</comment>
<dbReference type="Gene3D" id="3.40.50.300">
    <property type="entry name" value="P-loop containing nucleotide triphosphate hydrolases"/>
    <property type="match status" value="2"/>
</dbReference>
<dbReference type="SUPFAM" id="SSF52540">
    <property type="entry name" value="P-loop containing nucleoside triphosphate hydrolases"/>
    <property type="match status" value="1"/>
</dbReference>
<gene>
    <name evidence="2" type="ORF">EAH77_15700</name>
</gene>
<dbReference type="PANTHER" id="PTHR47396">
    <property type="entry name" value="TYPE I RESTRICTION ENZYME ECOKI R PROTEIN"/>
    <property type="match status" value="1"/>
</dbReference>
<dbReference type="OrthoDB" id="9804086at2"/>
<dbReference type="InterPro" id="IPR050742">
    <property type="entry name" value="Helicase_Restrict-Modif_Enz"/>
</dbReference>
<dbReference type="InterPro" id="IPR014001">
    <property type="entry name" value="Helicase_ATP-bd"/>
</dbReference>
<dbReference type="AlphaFoldDB" id="A0A502GFF1"/>
<dbReference type="GO" id="GO:0003677">
    <property type="term" value="F:DNA binding"/>
    <property type="evidence" value="ECO:0007669"/>
    <property type="project" value="InterPro"/>
</dbReference>
<evidence type="ECO:0000259" key="1">
    <source>
        <dbReference type="PROSITE" id="PS51192"/>
    </source>
</evidence>
<sequence length="557" mass="63666">MSEVTQILEELKSNIYIDLPANQFVMESMLYVPKQYVTDEHIAAFTYYLPDEITMLDGTVEKVKTEVQMYEDRGTHIAFHRGNLAKVQALWPMMSEEGMLVDLRPILSLDFPLKMTADFQYRLYKYAGIKPEDLRSEGNVTEIMQKMTDEQGNQIIGISQRDCLLQYMDPNLGGIFKAFPGFGKTVVMCIICASMGLRTLMLARKKDLLEQFMDKMRQFTNIDDFRWEGDGQCYNMYKLNKKWSPPQIGVSTYQYLSANPEFLHMIRDLYSILIADECHRLGSEAGTAVFLYFNSLLRMGFSATPFRRDGIDILFGDIIGPIRLNLPSPKKDAICYIIDTHVKVPQNYAHFQFPMNAVHGYLGKHEGRNELLAKDAVDFMEQGRKLLILTYRVNAIDTIWYAIEAEINYRASLDPDYDKADVQKVSWIYQNTTDADRKSLSGALEENRLDAFITTSQLFSEGSDIPCLDTLMVTYPTANKRDIEQIVGRITREYDGKPTQIINYYRDGGLGHLSGMAKGWVKNMGVLGVPTVDNRVDEEKVNMNRQALFGPKNASPK</sequence>
<reference evidence="2 3" key="1">
    <citation type="journal article" date="2019" name="Environ. Microbiol.">
        <title>Species interactions and distinct microbial communities in high Arctic permafrost affected cryosols are associated with the CH4 and CO2 gas fluxes.</title>
        <authorList>
            <person name="Altshuler I."/>
            <person name="Hamel J."/>
            <person name="Turney S."/>
            <person name="Magnuson E."/>
            <person name="Levesque R."/>
            <person name="Greer C."/>
            <person name="Whyte L.G."/>
        </authorList>
    </citation>
    <scope>NUCLEOTIDE SEQUENCE [LARGE SCALE GENOMIC DNA]</scope>
    <source>
        <strain evidence="2 3">E4</strain>
    </source>
</reference>
<protein>
    <recommendedName>
        <fullName evidence="1">Helicase ATP-binding domain-containing protein</fullName>
    </recommendedName>
</protein>
<keyword evidence="3" id="KW-1185">Reference proteome</keyword>
<dbReference type="Proteomes" id="UP000317663">
    <property type="component" value="Unassembled WGS sequence"/>
</dbReference>
<dbReference type="InterPro" id="IPR006935">
    <property type="entry name" value="Helicase/UvrB_N"/>
</dbReference>
<dbReference type="PROSITE" id="PS51192">
    <property type="entry name" value="HELICASE_ATP_BIND_1"/>
    <property type="match status" value="1"/>
</dbReference>
<dbReference type="RefSeq" id="WP_140473738.1">
    <property type="nucleotide sequence ID" value="NZ_RCZD01000008.1"/>
</dbReference>
<dbReference type="SMART" id="SM00487">
    <property type="entry name" value="DEXDc"/>
    <property type="match status" value="1"/>
</dbReference>
<dbReference type="Pfam" id="PF04851">
    <property type="entry name" value="ResIII"/>
    <property type="match status" value="1"/>
</dbReference>
<dbReference type="GO" id="GO:0005524">
    <property type="term" value="F:ATP binding"/>
    <property type="evidence" value="ECO:0007669"/>
    <property type="project" value="InterPro"/>
</dbReference>
<dbReference type="GO" id="GO:0016787">
    <property type="term" value="F:hydrolase activity"/>
    <property type="evidence" value="ECO:0007669"/>
    <property type="project" value="InterPro"/>
</dbReference>
<dbReference type="EMBL" id="RCZD01000008">
    <property type="protein sequence ID" value="TPG60010.1"/>
    <property type="molecule type" value="Genomic_DNA"/>
</dbReference>
<name>A0A502GFF1_9GAMM</name>
<dbReference type="GO" id="GO:0005829">
    <property type="term" value="C:cytosol"/>
    <property type="evidence" value="ECO:0007669"/>
    <property type="project" value="TreeGrafter"/>
</dbReference>
<accession>A0A502GFF1</accession>
<feature type="domain" description="Helicase ATP-binding" evidence="1">
    <location>
        <begin position="165"/>
        <end position="323"/>
    </location>
</feature>
<dbReference type="PANTHER" id="PTHR47396:SF1">
    <property type="entry name" value="ATP-DEPENDENT HELICASE IRC3-RELATED"/>
    <property type="match status" value="1"/>
</dbReference>
<dbReference type="InterPro" id="IPR027417">
    <property type="entry name" value="P-loop_NTPase"/>
</dbReference>